<feature type="transmembrane region" description="Helical" evidence="6">
    <location>
        <begin position="110"/>
        <end position="134"/>
    </location>
</feature>
<protein>
    <submittedName>
        <fullName evidence="7">Inhibitor of apoptosis-promoting Bax1-related protein</fullName>
    </submittedName>
</protein>
<evidence type="ECO:0000256" key="5">
    <source>
        <dbReference type="SAM" id="MobiDB-lite"/>
    </source>
</evidence>
<feature type="transmembrane region" description="Helical" evidence="6">
    <location>
        <begin position="27"/>
        <end position="43"/>
    </location>
</feature>
<keyword evidence="8" id="KW-1185">Reference proteome</keyword>
<dbReference type="InterPro" id="IPR006214">
    <property type="entry name" value="Bax_inhibitor_1-related"/>
</dbReference>
<evidence type="ECO:0000256" key="4">
    <source>
        <dbReference type="ARBA" id="ARBA00023136"/>
    </source>
</evidence>
<feature type="transmembrane region" description="Helical" evidence="6">
    <location>
        <begin position="140"/>
        <end position="157"/>
    </location>
</feature>
<gene>
    <name evidence="7" type="primary">BI-1</name>
    <name evidence="7" type="ORF">H4R26_000161</name>
</gene>
<comment type="subcellular location">
    <subcellularLocation>
        <location evidence="1">Membrane</location>
        <topology evidence="1">Multi-pass membrane protein</topology>
    </subcellularLocation>
</comment>
<evidence type="ECO:0000313" key="7">
    <source>
        <dbReference type="EMBL" id="KAJ2008545.1"/>
    </source>
</evidence>
<feature type="compositionally biased region" description="Basic residues" evidence="5">
    <location>
        <begin position="213"/>
        <end position="223"/>
    </location>
</feature>
<evidence type="ECO:0000313" key="8">
    <source>
        <dbReference type="Proteomes" id="UP001150907"/>
    </source>
</evidence>
<evidence type="ECO:0000256" key="6">
    <source>
        <dbReference type="SAM" id="Phobius"/>
    </source>
</evidence>
<feature type="transmembrane region" description="Helical" evidence="6">
    <location>
        <begin position="84"/>
        <end position="103"/>
    </location>
</feature>
<accession>A0A9W8EMF4</accession>
<feature type="compositionally biased region" description="Basic and acidic residues" evidence="5">
    <location>
        <begin position="203"/>
        <end position="212"/>
    </location>
</feature>
<keyword evidence="2 6" id="KW-0812">Transmembrane</keyword>
<sequence>MLASTLAASMLGYYATGQIYMLRNHSLLFAVGILGLALAIFFIPATPQNLPKRRVLLWTLGGLVGSVVRPSIRMRMLYGDADLVFMAAGMSVALFASFSVGTMMSSRSQVIYAIGSASMALSAIGWICLASLFYPSAAAISMNLVYGLAVACLYVVVHTHKVLEKAVRGEELDPVVHALRFFGDMGDLFFTLLDLFQNDRRSRERSEDDQGRPRHANRGGRRRYAPAAGTSFEFNRC</sequence>
<organism evidence="7 8">
    <name type="scientific">Coemansia thaxteri</name>
    <dbReference type="NCBI Taxonomy" id="2663907"/>
    <lineage>
        <taxon>Eukaryota</taxon>
        <taxon>Fungi</taxon>
        <taxon>Fungi incertae sedis</taxon>
        <taxon>Zoopagomycota</taxon>
        <taxon>Kickxellomycotina</taxon>
        <taxon>Kickxellomycetes</taxon>
        <taxon>Kickxellales</taxon>
        <taxon>Kickxellaceae</taxon>
        <taxon>Coemansia</taxon>
    </lineage>
</organism>
<dbReference type="EMBL" id="JANBQF010000003">
    <property type="protein sequence ID" value="KAJ2008545.1"/>
    <property type="molecule type" value="Genomic_DNA"/>
</dbReference>
<dbReference type="Proteomes" id="UP001150907">
    <property type="component" value="Unassembled WGS sequence"/>
</dbReference>
<keyword evidence="3 6" id="KW-1133">Transmembrane helix</keyword>
<evidence type="ECO:0000256" key="3">
    <source>
        <dbReference type="ARBA" id="ARBA00022989"/>
    </source>
</evidence>
<comment type="caution">
    <text evidence="7">The sequence shown here is derived from an EMBL/GenBank/DDBJ whole genome shotgun (WGS) entry which is preliminary data.</text>
</comment>
<dbReference type="OrthoDB" id="1277691at2759"/>
<evidence type="ECO:0000256" key="1">
    <source>
        <dbReference type="ARBA" id="ARBA00004141"/>
    </source>
</evidence>
<feature type="region of interest" description="Disordered" evidence="5">
    <location>
        <begin position="203"/>
        <end position="223"/>
    </location>
</feature>
<evidence type="ECO:0000256" key="2">
    <source>
        <dbReference type="ARBA" id="ARBA00022692"/>
    </source>
</evidence>
<dbReference type="GO" id="GO:0016020">
    <property type="term" value="C:membrane"/>
    <property type="evidence" value="ECO:0007669"/>
    <property type="project" value="UniProtKB-SubCell"/>
</dbReference>
<proteinExistence type="predicted"/>
<dbReference type="AlphaFoldDB" id="A0A9W8EMF4"/>
<reference evidence="7" key="1">
    <citation type="submission" date="2022-07" db="EMBL/GenBank/DDBJ databases">
        <title>Phylogenomic reconstructions and comparative analyses of Kickxellomycotina fungi.</title>
        <authorList>
            <person name="Reynolds N.K."/>
            <person name="Stajich J.E."/>
            <person name="Barry K."/>
            <person name="Grigoriev I.V."/>
            <person name="Crous P."/>
            <person name="Smith M.E."/>
        </authorList>
    </citation>
    <scope>NUCLEOTIDE SEQUENCE</scope>
    <source>
        <strain evidence="7">IMI 214461</strain>
    </source>
</reference>
<name>A0A9W8EMF4_9FUNG</name>
<keyword evidence="4 6" id="KW-0472">Membrane</keyword>
<dbReference type="Pfam" id="PF01027">
    <property type="entry name" value="Bax1-I"/>
    <property type="match status" value="1"/>
</dbReference>